<keyword evidence="2" id="KW-0812">Transmembrane</keyword>
<organism evidence="3 4">
    <name type="scientific">Peteryoungia desertarenae</name>
    <dbReference type="NCBI Taxonomy" id="1813451"/>
    <lineage>
        <taxon>Bacteria</taxon>
        <taxon>Pseudomonadati</taxon>
        <taxon>Pseudomonadota</taxon>
        <taxon>Alphaproteobacteria</taxon>
        <taxon>Hyphomicrobiales</taxon>
        <taxon>Rhizobiaceae</taxon>
        <taxon>Peteryoungia</taxon>
    </lineage>
</organism>
<feature type="transmembrane region" description="Helical" evidence="2">
    <location>
        <begin position="73"/>
        <end position="94"/>
    </location>
</feature>
<evidence type="ECO:0000313" key="3">
    <source>
        <dbReference type="EMBL" id="QLF69612.1"/>
    </source>
</evidence>
<name>A0ABX6QMB3_9HYPH</name>
<accession>A0ABX6QMB3</accession>
<reference evidence="3 4" key="1">
    <citation type="submission" date="2020-06" db="EMBL/GenBank/DDBJ databases">
        <title>Genome sequence of Rhizobium sp strain ADMK78.</title>
        <authorList>
            <person name="Rahi P."/>
        </authorList>
    </citation>
    <scope>NUCLEOTIDE SEQUENCE [LARGE SCALE GENOMIC DNA]</scope>
    <source>
        <strain evidence="3 4">ADMK78</strain>
    </source>
</reference>
<dbReference type="EMBL" id="CP058350">
    <property type="protein sequence ID" value="QLF69612.1"/>
    <property type="molecule type" value="Genomic_DNA"/>
</dbReference>
<protein>
    <submittedName>
        <fullName evidence="3">Uncharacterized protein</fullName>
    </submittedName>
</protein>
<dbReference type="RefSeq" id="WP_138285257.1">
    <property type="nucleotide sequence ID" value="NZ_CP058350.1"/>
</dbReference>
<keyword evidence="4" id="KW-1185">Reference proteome</keyword>
<keyword evidence="2" id="KW-0472">Membrane</keyword>
<feature type="region of interest" description="Disordered" evidence="1">
    <location>
        <begin position="26"/>
        <end position="46"/>
    </location>
</feature>
<evidence type="ECO:0000256" key="2">
    <source>
        <dbReference type="SAM" id="Phobius"/>
    </source>
</evidence>
<gene>
    <name evidence="3" type="ORF">FE840_008685</name>
</gene>
<proteinExistence type="predicted"/>
<dbReference type="Proteomes" id="UP000308530">
    <property type="component" value="Chromosome"/>
</dbReference>
<sequence length="107" mass="11745">MATSNLQAELRELREQMSELSEIISTQARRRGRDARHEASSALHSAARRAGDVADYARDGIDSMTGMARRHPAATSTALLTLGLIGIAIGYMAATSTPPVRDKRWHW</sequence>
<evidence type="ECO:0000256" key="1">
    <source>
        <dbReference type="SAM" id="MobiDB-lite"/>
    </source>
</evidence>
<keyword evidence="2" id="KW-1133">Transmembrane helix</keyword>
<evidence type="ECO:0000313" key="4">
    <source>
        <dbReference type="Proteomes" id="UP000308530"/>
    </source>
</evidence>